<dbReference type="Pfam" id="PF13383">
    <property type="entry name" value="Methyltransf_22"/>
    <property type="match status" value="1"/>
</dbReference>
<evidence type="ECO:0000256" key="1">
    <source>
        <dbReference type="SAM" id="SignalP"/>
    </source>
</evidence>
<evidence type="ECO:0000259" key="2">
    <source>
        <dbReference type="Pfam" id="PF13383"/>
    </source>
</evidence>
<sequence length="309" mass="35427">MASRYFTIHIALLTALTLASLYSINSRYYQQHEVNSLLTMTCYNTSTSSKVDSTSRDGAFYSAADIAKPDEDWGKKICPVRELNDLNDFYEYIFTRRIPCDFKMILGGRLLGKSSKMDGDKWVCMDKQYNISPRNCLVFSFGIGTDWSFENDVEKKLGCKVFAFDPTINKRSQRISELISFFNLGIGDSNRTAPEFKVKTNSYGNILNGLGHLNSIVDILKIDVEGSELRFFKDVLEGTPSLLKNVKFIAMEVHIEGKIREFWKYFQLLDCFGFKIWYSAINPFGGGRVVNGRQRGCCYEIVWVQDRSW</sequence>
<reference evidence="3" key="1">
    <citation type="submission" date="2015-09" db="EMBL/GenBank/DDBJ databases">
        <title>Scylla olivacea transcriptome.</title>
        <authorList>
            <person name="Ikhwanuddin M."/>
        </authorList>
    </citation>
    <scope>NUCLEOTIDE SEQUENCE</scope>
</reference>
<name>A0A0P4WFH0_SCYOL</name>
<dbReference type="SUPFAM" id="SSF53335">
    <property type="entry name" value="S-adenosyl-L-methionine-dependent methyltransferases"/>
    <property type="match status" value="1"/>
</dbReference>
<dbReference type="AlphaFoldDB" id="A0A0P4WFH0"/>
<accession>A0A0P4WFH0</accession>
<feature type="domain" description="Methyltransferase" evidence="2">
    <location>
        <begin position="113"/>
        <end position="254"/>
    </location>
</feature>
<organism evidence="3">
    <name type="scientific">Scylla olivacea</name>
    <name type="common">Orange mud crab</name>
    <name type="synonym">Cancer olivacea</name>
    <dbReference type="NCBI Taxonomy" id="85551"/>
    <lineage>
        <taxon>Eukaryota</taxon>
        <taxon>Metazoa</taxon>
        <taxon>Ecdysozoa</taxon>
        <taxon>Arthropoda</taxon>
        <taxon>Crustacea</taxon>
        <taxon>Multicrustacea</taxon>
        <taxon>Malacostraca</taxon>
        <taxon>Eumalacostraca</taxon>
        <taxon>Eucarida</taxon>
        <taxon>Decapoda</taxon>
        <taxon>Pleocyemata</taxon>
        <taxon>Brachyura</taxon>
        <taxon>Eubrachyura</taxon>
        <taxon>Portunoidea</taxon>
        <taxon>Portunidae</taxon>
        <taxon>Portuninae</taxon>
        <taxon>Scylla</taxon>
    </lineage>
</organism>
<dbReference type="InterPro" id="IPR029063">
    <property type="entry name" value="SAM-dependent_MTases_sf"/>
</dbReference>
<keyword evidence="1" id="KW-0732">Signal</keyword>
<evidence type="ECO:0000313" key="3">
    <source>
        <dbReference type="EMBL" id="JAI67485.1"/>
    </source>
</evidence>
<protein>
    <recommendedName>
        <fullName evidence="2">Methyltransferase domain-containing protein</fullName>
    </recommendedName>
</protein>
<dbReference type="PANTHER" id="PTHR32026">
    <property type="entry name" value="METHYLTRANSFERASE-LIKE PROTEIN 24"/>
    <property type="match status" value="1"/>
</dbReference>
<proteinExistence type="predicted"/>
<dbReference type="Gene3D" id="3.40.50.150">
    <property type="entry name" value="Vaccinia Virus protein VP39"/>
    <property type="match status" value="1"/>
</dbReference>
<dbReference type="InterPro" id="IPR025714">
    <property type="entry name" value="Methyltranfer_dom"/>
</dbReference>
<feature type="signal peptide" evidence="1">
    <location>
        <begin position="1"/>
        <end position="23"/>
    </location>
</feature>
<dbReference type="EMBL" id="GDRN01033182">
    <property type="protein sequence ID" value="JAI67485.1"/>
    <property type="molecule type" value="Transcribed_RNA"/>
</dbReference>
<feature type="chain" id="PRO_5006070505" description="Methyltransferase domain-containing protein" evidence="1">
    <location>
        <begin position="24"/>
        <end position="309"/>
    </location>
</feature>
<dbReference type="PANTHER" id="PTHR32026:SF10">
    <property type="entry name" value="METHYLTRANSFERASE-LIKE PROTEIN 24-RELATED"/>
    <property type="match status" value="1"/>
</dbReference>
<dbReference type="InterPro" id="IPR026913">
    <property type="entry name" value="METTL24"/>
</dbReference>